<gene>
    <name evidence="2" type="ORF">PHYPSEUDO_012170</name>
</gene>
<proteinExistence type="predicted"/>
<organism evidence="2 3">
    <name type="scientific">Phytophthora pseudosyringae</name>
    <dbReference type="NCBI Taxonomy" id="221518"/>
    <lineage>
        <taxon>Eukaryota</taxon>
        <taxon>Sar</taxon>
        <taxon>Stramenopiles</taxon>
        <taxon>Oomycota</taxon>
        <taxon>Peronosporomycetes</taxon>
        <taxon>Peronosporales</taxon>
        <taxon>Peronosporaceae</taxon>
        <taxon>Phytophthora</taxon>
    </lineage>
</organism>
<dbReference type="Proteomes" id="UP000694044">
    <property type="component" value="Unassembled WGS sequence"/>
</dbReference>
<keyword evidence="3" id="KW-1185">Reference proteome</keyword>
<evidence type="ECO:0000313" key="2">
    <source>
        <dbReference type="EMBL" id="KAG7377095.1"/>
    </source>
</evidence>
<name>A0A8T1V822_9STRA</name>
<accession>A0A8T1V822</accession>
<evidence type="ECO:0000313" key="3">
    <source>
        <dbReference type="Proteomes" id="UP000694044"/>
    </source>
</evidence>
<feature type="region of interest" description="Disordered" evidence="1">
    <location>
        <begin position="107"/>
        <end position="137"/>
    </location>
</feature>
<dbReference type="EMBL" id="JAGDFM010000577">
    <property type="protein sequence ID" value="KAG7377095.1"/>
    <property type="molecule type" value="Genomic_DNA"/>
</dbReference>
<sequence length="137" mass="14532">MLGTSVTVEAVGTAVVLPARQSPPIVEVKVPGKSTTTRELQARQDQQELETPAKAQPTTQSLLGVERQAEVRAVDSEGEVRAEDVQPGGWQASQVLRELVAEVRFAESPQPGVPRPTGVTGAGTTPSRTLPIMLQDV</sequence>
<reference evidence="2" key="1">
    <citation type="submission" date="2021-02" db="EMBL/GenBank/DDBJ databases">
        <authorList>
            <person name="Palmer J.M."/>
        </authorList>
    </citation>
    <scope>NUCLEOTIDE SEQUENCE</scope>
    <source>
        <strain evidence="2">SCRP734</strain>
    </source>
</reference>
<dbReference type="AlphaFoldDB" id="A0A8T1V822"/>
<comment type="caution">
    <text evidence="2">The sequence shown here is derived from an EMBL/GenBank/DDBJ whole genome shotgun (WGS) entry which is preliminary data.</text>
</comment>
<feature type="region of interest" description="Disordered" evidence="1">
    <location>
        <begin position="31"/>
        <end position="62"/>
    </location>
</feature>
<protein>
    <submittedName>
        <fullName evidence="2">Uncharacterized protein</fullName>
    </submittedName>
</protein>
<evidence type="ECO:0000256" key="1">
    <source>
        <dbReference type="SAM" id="MobiDB-lite"/>
    </source>
</evidence>